<evidence type="ECO:0000259" key="2">
    <source>
        <dbReference type="Pfam" id="PF18962"/>
    </source>
</evidence>
<sequence>MNKFLKTGVLVASIALTGMKASAQVYPYFVDFETDSIKAYATATPTLLNGRNWVMPGVFLGDMVPTSDKYNGQHAARMRRVDNTTGANGSMTLNEDLQQGIGSVTLSHGRYGSETGSTFGVYYSTNMGSTWTQAGSNITPGSTLTAVTIPINVSGPARISIRKADTSASRIDIDDILITGFNGYATNVVTVARTPLGANVPLATDTLSFRFNQTINKGTGNIILHNVTDGSVQNKAVTSSDVVVSGQDVTINNITLGSNKHYYVTYDSTAFVSTTGNLKSTGIYNNSAWIFSTEDTAIAPPMTSLNETFSTCLDPALGTFKYVSKTGSQTWRCGTQGHTDANSVYMNGGFSGGANDNEDWLITNAPINLSSTTNPVLEFWEKIRYTGLTTKIVAVSTNYAGSGDPALAIWTTIKDVTNETSTDWTAFSNISLSTYQTTPFYLAFKYTSAATSGGAQEWSVDDIKISAGSGSGTGISERKTDGMTLAVLGAATSEQIVLGIALKESTTLNIAVYDITGRKVYEASQHMQQGANQYRIQNVHLTKGLYVIRVNDTTHSGVIKAAVQ</sequence>
<dbReference type="NCBIfam" id="NF038128">
    <property type="entry name" value="choice_anch_J"/>
    <property type="match status" value="1"/>
</dbReference>
<proteinExistence type="predicted"/>
<organism evidence="3 4">
    <name type="scientific">Taibaiella lutea</name>
    <dbReference type="NCBI Taxonomy" id="2608001"/>
    <lineage>
        <taxon>Bacteria</taxon>
        <taxon>Pseudomonadati</taxon>
        <taxon>Bacteroidota</taxon>
        <taxon>Chitinophagia</taxon>
        <taxon>Chitinophagales</taxon>
        <taxon>Chitinophagaceae</taxon>
        <taxon>Taibaiella</taxon>
    </lineage>
</organism>
<keyword evidence="4" id="KW-1185">Reference proteome</keyword>
<dbReference type="Proteomes" id="UP000323632">
    <property type="component" value="Unassembled WGS sequence"/>
</dbReference>
<keyword evidence="1" id="KW-0732">Signal</keyword>
<evidence type="ECO:0000313" key="3">
    <source>
        <dbReference type="EMBL" id="KAA5534548.1"/>
    </source>
</evidence>
<evidence type="ECO:0000256" key="1">
    <source>
        <dbReference type="SAM" id="SignalP"/>
    </source>
</evidence>
<evidence type="ECO:0000313" key="4">
    <source>
        <dbReference type="Proteomes" id="UP000323632"/>
    </source>
</evidence>
<dbReference type="NCBIfam" id="TIGR04183">
    <property type="entry name" value="Por_Secre_tail"/>
    <property type="match status" value="1"/>
</dbReference>
<comment type="caution">
    <text evidence="3">The sequence shown here is derived from an EMBL/GenBank/DDBJ whole genome shotgun (WGS) entry which is preliminary data.</text>
</comment>
<gene>
    <name evidence="3" type="ORF">F0919_07970</name>
</gene>
<protein>
    <submittedName>
        <fullName evidence="3">T9SS type A sorting domain-containing protein</fullName>
    </submittedName>
</protein>
<feature type="domain" description="Secretion system C-terminal sorting" evidence="2">
    <location>
        <begin position="502"/>
        <end position="558"/>
    </location>
</feature>
<name>A0A5M6CH42_9BACT</name>
<dbReference type="EMBL" id="VWSH01000002">
    <property type="protein sequence ID" value="KAA5534548.1"/>
    <property type="molecule type" value="Genomic_DNA"/>
</dbReference>
<feature type="chain" id="PRO_5024326695" evidence="1">
    <location>
        <begin position="24"/>
        <end position="564"/>
    </location>
</feature>
<feature type="signal peptide" evidence="1">
    <location>
        <begin position="1"/>
        <end position="23"/>
    </location>
</feature>
<dbReference type="RefSeq" id="WP_150032228.1">
    <property type="nucleotide sequence ID" value="NZ_VWSH01000002.1"/>
</dbReference>
<dbReference type="Pfam" id="PF18962">
    <property type="entry name" value="Por_Secre_tail"/>
    <property type="match status" value="1"/>
</dbReference>
<accession>A0A5M6CH42</accession>
<dbReference type="InterPro" id="IPR026444">
    <property type="entry name" value="Secre_tail"/>
</dbReference>
<reference evidence="3 4" key="1">
    <citation type="submission" date="2019-09" db="EMBL/GenBank/DDBJ databases">
        <title>Genome sequence and assembly of Taibaiella sp.</title>
        <authorList>
            <person name="Chhetri G."/>
        </authorList>
    </citation>
    <scope>NUCLEOTIDE SEQUENCE [LARGE SCALE GENOMIC DNA]</scope>
    <source>
        <strain evidence="3 4">KVB11</strain>
    </source>
</reference>
<dbReference type="AlphaFoldDB" id="A0A5M6CH42"/>